<proteinExistence type="predicted"/>
<dbReference type="AlphaFoldDB" id="A0A9N9ZH38"/>
<sequence length="89" mass="10585">DLSFRPCLSWREQACNSFHALPSFLRWTDCCIRKPEGDRRKKLTRDLKYPSNIHFVMKSNKRKQCDSLTISRIHTDEITVTRAIVCTWQ</sequence>
<reference evidence="2" key="1">
    <citation type="submission" date="2019-06" db="EMBL/GenBank/DDBJ databases">
        <authorList>
            <person name="Broberg M."/>
        </authorList>
    </citation>
    <scope>NUCLEOTIDE SEQUENCE [LARGE SCALE GENOMIC DNA]</scope>
</reference>
<accession>A0A9N9ZH38</accession>
<name>A0A9N9ZH38_9HYPO</name>
<feature type="non-terminal residue" evidence="1">
    <location>
        <position position="89"/>
    </location>
</feature>
<evidence type="ECO:0000313" key="1">
    <source>
        <dbReference type="EMBL" id="CAH0055504.1"/>
    </source>
</evidence>
<evidence type="ECO:0000313" key="2">
    <source>
        <dbReference type="Proteomes" id="UP000775872"/>
    </source>
</evidence>
<keyword evidence="2" id="KW-1185">Reference proteome</keyword>
<dbReference type="Proteomes" id="UP000775872">
    <property type="component" value="Unassembled WGS sequence"/>
</dbReference>
<feature type="non-terminal residue" evidence="1">
    <location>
        <position position="1"/>
    </location>
</feature>
<organism evidence="1 2">
    <name type="scientific">Clonostachys solani</name>
    <dbReference type="NCBI Taxonomy" id="160281"/>
    <lineage>
        <taxon>Eukaryota</taxon>
        <taxon>Fungi</taxon>
        <taxon>Dikarya</taxon>
        <taxon>Ascomycota</taxon>
        <taxon>Pezizomycotina</taxon>
        <taxon>Sordariomycetes</taxon>
        <taxon>Hypocreomycetidae</taxon>
        <taxon>Hypocreales</taxon>
        <taxon>Bionectriaceae</taxon>
        <taxon>Clonostachys</taxon>
    </lineage>
</organism>
<comment type="caution">
    <text evidence="1">The sequence shown here is derived from an EMBL/GenBank/DDBJ whole genome shotgun (WGS) entry which is preliminary data.</text>
</comment>
<gene>
    <name evidence="1" type="ORF">CSOL1703_00017608</name>
</gene>
<protein>
    <submittedName>
        <fullName evidence="1">Uncharacterized protein</fullName>
    </submittedName>
</protein>
<reference evidence="1 2" key="2">
    <citation type="submission" date="2021-10" db="EMBL/GenBank/DDBJ databases">
        <authorList>
            <person name="Piombo E."/>
        </authorList>
    </citation>
    <scope>NUCLEOTIDE SEQUENCE [LARGE SCALE GENOMIC DNA]</scope>
</reference>
<dbReference type="EMBL" id="CABFOC020000057">
    <property type="protein sequence ID" value="CAH0055504.1"/>
    <property type="molecule type" value="Genomic_DNA"/>
</dbReference>